<accession>A0A4Y8CY20</accession>
<organism evidence="2 3">
    <name type="scientific">Botryotinia calthae</name>
    <dbReference type="NCBI Taxonomy" id="38488"/>
    <lineage>
        <taxon>Eukaryota</taxon>
        <taxon>Fungi</taxon>
        <taxon>Dikarya</taxon>
        <taxon>Ascomycota</taxon>
        <taxon>Pezizomycotina</taxon>
        <taxon>Leotiomycetes</taxon>
        <taxon>Helotiales</taxon>
        <taxon>Sclerotiniaceae</taxon>
        <taxon>Botryotinia</taxon>
    </lineage>
</organism>
<evidence type="ECO:0000259" key="1">
    <source>
        <dbReference type="Pfam" id="PF06985"/>
    </source>
</evidence>
<name>A0A4Y8CY20_9HELO</name>
<dbReference type="EMBL" id="PHWZ01000223">
    <property type="protein sequence ID" value="TEY56940.1"/>
    <property type="molecule type" value="Genomic_DNA"/>
</dbReference>
<feature type="domain" description="Heterokaryon incompatibility" evidence="1">
    <location>
        <begin position="61"/>
        <end position="111"/>
    </location>
</feature>
<dbReference type="OrthoDB" id="2157530at2759"/>
<dbReference type="Pfam" id="PF06985">
    <property type="entry name" value="HET"/>
    <property type="match status" value="1"/>
</dbReference>
<dbReference type="Proteomes" id="UP000297299">
    <property type="component" value="Unassembled WGS sequence"/>
</dbReference>
<proteinExistence type="predicted"/>
<dbReference type="AlphaFoldDB" id="A0A4Y8CY20"/>
<sequence length="113" mass="12930">MAIASTKMIKSMTYFEYNPISAISSDENYNVRVLQILPSPDSHSPINATLVNITLEEYEPYEALSYCWDDTSIKVPITVNGKKFDAPTNYFAAIQKLRKTDVIRRIWIDAIFC</sequence>
<reference evidence="2 3" key="1">
    <citation type="submission" date="2017-11" db="EMBL/GenBank/DDBJ databases">
        <title>Comparative genomics of Botrytis spp.</title>
        <authorList>
            <person name="Valero-Jimenez C.A."/>
            <person name="Tapia P."/>
            <person name="Veloso J."/>
            <person name="Silva-Moreno E."/>
            <person name="Staats M."/>
            <person name="Valdes J.H."/>
            <person name="Van Kan J.A.L."/>
        </authorList>
    </citation>
    <scope>NUCLEOTIDE SEQUENCE [LARGE SCALE GENOMIC DNA]</scope>
    <source>
        <strain evidence="2 3">MUCL2830</strain>
    </source>
</reference>
<gene>
    <name evidence="2" type="ORF">BOTCAL_0223g00200</name>
</gene>
<evidence type="ECO:0000313" key="2">
    <source>
        <dbReference type="EMBL" id="TEY56940.1"/>
    </source>
</evidence>
<comment type="caution">
    <text evidence="2">The sequence shown here is derived from an EMBL/GenBank/DDBJ whole genome shotgun (WGS) entry which is preliminary data.</text>
</comment>
<dbReference type="InterPro" id="IPR010730">
    <property type="entry name" value="HET"/>
</dbReference>
<dbReference type="PANTHER" id="PTHR24148:SF64">
    <property type="entry name" value="HETEROKARYON INCOMPATIBILITY DOMAIN-CONTAINING PROTEIN"/>
    <property type="match status" value="1"/>
</dbReference>
<protein>
    <recommendedName>
        <fullName evidence="1">Heterokaryon incompatibility domain-containing protein</fullName>
    </recommendedName>
</protein>
<keyword evidence="3" id="KW-1185">Reference proteome</keyword>
<dbReference type="PANTHER" id="PTHR24148">
    <property type="entry name" value="ANKYRIN REPEAT DOMAIN-CONTAINING PROTEIN 39 HOMOLOG-RELATED"/>
    <property type="match status" value="1"/>
</dbReference>
<evidence type="ECO:0000313" key="3">
    <source>
        <dbReference type="Proteomes" id="UP000297299"/>
    </source>
</evidence>
<dbReference type="InterPro" id="IPR052895">
    <property type="entry name" value="HetReg/Transcr_Mod"/>
</dbReference>